<evidence type="ECO:0000256" key="1">
    <source>
        <dbReference type="ARBA" id="ARBA00022729"/>
    </source>
</evidence>
<dbReference type="NCBIfam" id="TIGR02167">
    <property type="entry name" value="Liste_lipo_26"/>
    <property type="match status" value="1"/>
</dbReference>
<dbReference type="NCBIfam" id="TIGR04183">
    <property type="entry name" value="Por_Secre_tail"/>
    <property type="match status" value="1"/>
</dbReference>
<evidence type="ECO:0000313" key="4">
    <source>
        <dbReference type="Proteomes" id="UP000278288"/>
    </source>
</evidence>
<gene>
    <name evidence="3" type="ORF">EG343_01975</name>
</gene>
<protein>
    <submittedName>
        <fullName evidence="3">BspA family leucine-rich repeat surface protein</fullName>
    </submittedName>
</protein>
<dbReference type="Proteomes" id="UP000278288">
    <property type="component" value="Chromosome"/>
</dbReference>
<feature type="domain" description="Secretion system C-terminal sorting" evidence="2">
    <location>
        <begin position="435"/>
        <end position="499"/>
    </location>
</feature>
<accession>A0AAD1DPA2</accession>
<dbReference type="InterPro" id="IPR026444">
    <property type="entry name" value="Secre_tail"/>
</dbReference>
<dbReference type="Pfam" id="PF18962">
    <property type="entry name" value="Por_Secre_tail"/>
    <property type="match status" value="1"/>
</dbReference>
<reference evidence="3 4" key="1">
    <citation type="submission" date="2018-11" db="EMBL/GenBank/DDBJ databases">
        <title>Proposal to divide the Flavobacteriaceae and reorganize its genera based on Amino Acid Identity values calculated from whole genome sequences.</title>
        <authorList>
            <person name="Nicholson A.C."/>
            <person name="Gulvik C.A."/>
            <person name="Whitney A.M."/>
            <person name="Humrighouse B.W."/>
            <person name="Bell M."/>
            <person name="Holmes B."/>
            <person name="Steigerwalt A.G."/>
            <person name="Villarma A."/>
            <person name="Sheth M."/>
            <person name="Batra D."/>
            <person name="Pryor J."/>
            <person name="Bernardet J.-F."/>
            <person name="Hugo C."/>
            <person name="Kampfer P."/>
            <person name="Newman J."/>
            <person name="McQuiston J.R."/>
        </authorList>
    </citation>
    <scope>NUCLEOTIDE SEQUENCE [LARGE SCALE GENOMIC DNA]</scope>
    <source>
        <strain evidence="3 4">G0041</strain>
    </source>
</reference>
<sequence>MYKKQLVTIFLFLFFISYAQTEFITVWKPNINGTIDNAISFGGTGTNYTISWEEVGFPQHNGTLSSVTSNSSNPSVISFGTSLHTNPVQATYKVKVSNGNGLFYGFKGNVNPIYLTGNPELFEVSQWGNIMWLQQFDRAFLYCPNLDVTATDTPNLTQINNLSEMFLFCPSLIGNSSFANWNTSNITNMSGMFYGAKLFNQNIGNWNTAKVTDFSSMFSSASAFNQNISLWNTVSGTNFSGMFSNATAFNQPLNLWNTSNATNFRYVFSNATSFNQPLNNWNTSKVKDLEHMFADAVSFNQPIGNWDVSKVDYYAGFNMFNGASHFNQDISTWNINFQNFSGNSAFFGLKNSGLSCDNYNKFLIAINNNPTWASSGLTTGNIDAAGLNYSTTQAIMARAQLVNKGFNITGDTYNASCNLSLSTDETVKQAKNQAYPNPTTGMITVESAANENVNLYDITGKIIKNVNLNKGSNRIDLTAYPSGNYLLKGNTVFTKIIKK</sequence>
<dbReference type="RefSeq" id="WP_123855960.1">
    <property type="nucleotide sequence ID" value="NZ_CP033923.1"/>
</dbReference>
<proteinExistence type="predicted"/>
<evidence type="ECO:0000313" key="3">
    <source>
        <dbReference type="EMBL" id="AZA89481.1"/>
    </source>
</evidence>
<keyword evidence="1" id="KW-0732">Signal</keyword>
<organism evidence="3 4">
    <name type="scientific">Chryseobacterium nakagawai</name>
    <dbReference type="NCBI Taxonomy" id="1241982"/>
    <lineage>
        <taxon>Bacteria</taxon>
        <taxon>Pseudomonadati</taxon>
        <taxon>Bacteroidota</taxon>
        <taxon>Flavobacteriia</taxon>
        <taxon>Flavobacteriales</taxon>
        <taxon>Weeksellaceae</taxon>
        <taxon>Chryseobacterium group</taxon>
        <taxon>Chryseobacterium</taxon>
    </lineage>
</organism>
<evidence type="ECO:0000259" key="2">
    <source>
        <dbReference type="Pfam" id="PF18962"/>
    </source>
</evidence>
<dbReference type="KEGG" id="cnk:EG343_01975"/>
<name>A0AAD1DPA2_CHRNA</name>
<dbReference type="Pfam" id="PF03382">
    <property type="entry name" value="DUF285"/>
    <property type="match status" value="1"/>
</dbReference>
<dbReference type="InterPro" id="IPR005046">
    <property type="entry name" value="DUF285"/>
</dbReference>
<dbReference type="EMBL" id="CP033923">
    <property type="protein sequence ID" value="AZA89481.1"/>
    <property type="molecule type" value="Genomic_DNA"/>
</dbReference>
<dbReference type="InterPro" id="IPR011889">
    <property type="entry name" value="Liste_lipo_26"/>
</dbReference>
<dbReference type="AlphaFoldDB" id="A0AAD1DPA2"/>
<keyword evidence="4" id="KW-1185">Reference proteome</keyword>